<evidence type="ECO:0000256" key="5">
    <source>
        <dbReference type="ARBA" id="ARBA00022692"/>
    </source>
</evidence>
<evidence type="ECO:0000256" key="9">
    <source>
        <dbReference type="ARBA" id="ARBA00023157"/>
    </source>
</evidence>
<dbReference type="PROSITE" id="PS50835">
    <property type="entry name" value="IG_LIKE"/>
    <property type="match status" value="1"/>
</dbReference>
<keyword evidence="9" id="KW-1015">Disulfide bond</keyword>
<dbReference type="InterPro" id="IPR050671">
    <property type="entry name" value="CD300_family_receptors"/>
</dbReference>
<evidence type="ECO:0000256" key="8">
    <source>
        <dbReference type="ARBA" id="ARBA00023136"/>
    </source>
</evidence>
<reference evidence="17" key="1">
    <citation type="submission" date="2025-08" db="UniProtKB">
        <authorList>
            <consortium name="Ensembl"/>
        </authorList>
    </citation>
    <scope>IDENTIFICATION</scope>
</reference>
<dbReference type="AlphaFoldDB" id="A0A7M4DVA6"/>
<evidence type="ECO:0000256" key="11">
    <source>
        <dbReference type="ARBA" id="ARBA00023319"/>
    </source>
</evidence>
<dbReference type="PANTHER" id="PTHR11860:SF82">
    <property type="entry name" value="POLYMERIC IMMUNOGLOBULIN RECEPTOR"/>
    <property type="match status" value="1"/>
</dbReference>
<dbReference type="InterPro" id="IPR013783">
    <property type="entry name" value="Ig-like_fold"/>
</dbReference>
<comment type="function">
    <text evidence="12">Mediates selective transcytosis of polymeric IgA and IgM across mucosal epithelial cells. Binds polymeric IgA and IgM at the basolateral surface of epithelial cells. The complex is then transported across the cell to be secreted at the apical surface. During this process, a cleavage occurs that separates the extracellular (known as the secretory component) from the transmembrane segment.</text>
</comment>
<sequence>ATNRAGTAPYGVLFCSLPTDPTVPKSPELVLGEPRGSVTIQCHTENVKGSERSFWCRLGKSGCSLIADTDGYVSKSYDGRIVITHQEGSGTFNVLINGLKPEDSGLYKCGTGTPSDSRDTETIDLQLTEGKARKKGQVTIRSCSRSLLAEQHLHLQPCSKIRHILSFRGAGLRAVWAKQLTPTNG</sequence>
<comment type="subunit">
    <text evidence="14">Interacts (mainly via CDR1-like domain) with dimeric IgA. Interacts (mainly via CDR2-like domain) with pentameric IgM.</text>
</comment>
<evidence type="ECO:0000313" key="17">
    <source>
        <dbReference type="Ensembl" id="ENSCPRP00005000357.1"/>
    </source>
</evidence>
<evidence type="ECO:0000259" key="16">
    <source>
        <dbReference type="PROSITE" id="PS50835"/>
    </source>
</evidence>
<accession>A0A7M4DVA6</accession>
<dbReference type="Gene3D" id="2.60.40.10">
    <property type="entry name" value="Immunoglobulins"/>
    <property type="match status" value="1"/>
</dbReference>
<protein>
    <recommendedName>
        <fullName evidence="15">Polymeric immunoglobulin receptor</fullName>
    </recommendedName>
</protein>
<keyword evidence="18" id="KW-1185">Reference proteome</keyword>
<feature type="domain" description="Ig-like" evidence="16">
    <location>
        <begin position="18"/>
        <end position="126"/>
    </location>
</feature>
<evidence type="ECO:0000256" key="3">
    <source>
        <dbReference type="ARBA" id="ARBA00022475"/>
    </source>
</evidence>
<name>A0A7M4DVA6_CROPO</name>
<dbReference type="GO" id="GO:0004888">
    <property type="term" value="F:transmembrane signaling receptor activity"/>
    <property type="evidence" value="ECO:0007669"/>
    <property type="project" value="TreeGrafter"/>
</dbReference>
<evidence type="ECO:0000313" key="18">
    <source>
        <dbReference type="Proteomes" id="UP000594220"/>
    </source>
</evidence>
<dbReference type="InterPro" id="IPR007110">
    <property type="entry name" value="Ig-like_dom"/>
</dbReference>
<dbReference type="CDD" id="cd05716">
    <property type="entry name" value="IgV_pIgR_like"/>
    <property type="match status" value="1"/>
</dbReference>
<keyword evidence="6" id="KW-0732">Signal</keyword>
<dbReference type="OMA" id="VITHQEG"/>
<keyword evidence="5" id="KW-0812">Transmembrane</keyword>
<dbReference type="InterPro" id="IPR036179">
    <property type="entry name" value="Ig-like_dom_sf"/>
</dbReference>
<dbReference type="GeneTree" id="ENSGT00960000189564"/>
<evidence type="ECO:0000256" key="14">
    <source>
        <dbReference type="ARBA" id="ARBA00049678"/>
    </source>
</evidence>
<dbReference type="InterPro" id="IPR003599">
    <property type="entry name" value="Ig_sub"/>
</dbReference>
<comment type="subcellular location">
    <subcellularLocation>
        <location evidence="1">Cell membrane</location>
        <topology evidence="1">Single-pass type I membrane protein</topology>
    </subcellularLocation>
    <subcellularLocation>
        <location evidence="2">Secreted</location>
    </subcellularLocation>
</comment>
<keyword evidence="10" id="KW-0325">Glycoprotein</keyword>
<evidence type="ECO:0000256" key="13">
    <source>
        <dbReference type="ARBA" id="ARBA00049604"/>
    </source>
</evidence>
<dbReference type="GO" id="GO:0005576">
    <property type="term" value="C:extracellular region"/>
    <property type="evidence" value="ECO:0007669"/>
    <property type="project" value="UniProtKB-SubCell"/>
</dbReference>
<dbReference type="Ensembl" id="ENSCPRT00005000435.1">
    <property type="protein sequence ID" value="ENSCPRP00005000357.1"/>
    <property type="gene ID" value="ENSCPRG00005000305.1"/>
</dbReference>
<keyword evidence="7" id="KW-1133">Transmembrane helix</keyword>
<dbReference type="Pfam" id="PF07686">
    <property type="entry name" value="V-set"/>
    <property type="match status" value="1"/>
</dbReference>
<proteinExistence type="predicted"/>
<keyword evidence="8" id="KW-0472">Membrane</keyword>
<comment type="function">
    <text evidence="13">Through its N-linked glycans ensures anchoring of secretory IgA (sIgA) molecules to mucus lining the epithelial surface to neutralize extracellular pathogens. On its own (free form) may act as a non-specific microbial scavenger to prevent pathogen interaction with epithelial cells.</text>
</comment>
<keyword evidence="11" id="KW-0393">Immunoglobulin domain</keyword>
<keyword evidence="4" id="KW-0964">Secreted</keyword>
<dbReference type="PANTHER" id="PTHR11860">
    <property type="entry name" value="POLYMERIC-IMMUNOGLOBULIN RECEPTOR"/>
    <property type="match status" value="1"/>
</dbReference>
<evidence type="ECO:0000256" key="1">
    <source>
        <dbReference type="ARBA" id="ARBA00004251"/>
    </source>
</evidence>
<dbReference type="SMART" id="SM00406">
    <property type="entry name" value="IGv"/>
    <property type="match status" value="1"/>
</dbReference>
<evidence type="ECO:0000256" key="6">
    <source>
        <dbReference type="ARBA" id="ARBA00022729"/>
    </source>
</evidence>
<keyword evidence="3" id="KW-1003">Cell membrane</keyword>
<dbReference type="GO" id="GO:0005886">
    <property type="term" value="C:plasma membrane"/>
    <property type="evidence" value="ECO:0007669"/>
    <property type="project" value="UniProtKB-SubCell"/>
</dbReference>
<dbReference type="SUPFAM" id="SSF48726">
    <property type="entry name" value="Immunoglobulin"/>
    <property type="match status" value="1"/>
</dbReference>
<evidence type="ECO:0000256" key="12">
    <source>
        <dbReference type="ARBA" id="ARBA00049599"/>
    </source>
</evidence>
<dbReference type="Proteomes" id="UP000594220">
    <property type="component" value="Unplaced"/>
</dbReference>
<evidence type="ECO:0000256" key="4">
    <source>
        <dbReference type="ARBA" id="ARBA00022525"/>
    </source>
</evidence>
<evidence type="ECO:0000256" key="2">
    <source>
        <dbReference type="ARBA" id="ARBA00004613"/>
    </source>
</evidence>
<dbReference type="SMART" id="SM00409">
    <property type="entry name" value="IG"/>
    <property type="match status" value="1"/>
</dbReference>
<reference evidence="17" key="2">
    <citation type="submission" date="2025-09" db="UniProtKB">
        <authorList>
            <consortium name="Ensembl"/>
        </authorList>
    </citation>
    <scope>IDENTIFICATION</scope>
</reference>
<evidence type="ECO:0000256" key="10">
    <source>
        <dbReference type="ARBA" id="ARBA00023180"/>
    </source>
</evidence>
<evidence type="ECO:0000256" key="7">
    <source>
        <dbReference type="ARBA" id="ARBA00022989"/>
    </source>
</evidence>
<organism evidence="17 18">
    <name type="scientific">Crocodylus porosus</name>
    <name type="common">Saltwater crocodile</name>
    <name type="synonym">Estuarine crocodile</name>
    <dbReference type="NCBI Taxonomy" id="8502"/>
    <lineage>
        <taxon>Eukaryota</taxon>
        <taxon>Metazoa</taxon>
        <taxon>Chordata</taxon>
        <taxon>Craniata</taxon>
        <taxon>Vertebrata</taxon>
        <taxon>Euteleostomi</taxon>
        <taxon>Archelosauria</taxon>
        <taxon>Archosauria</taxon>
        <taxon>Crocodylia</taxon>
        <taxon>Longirostres</taxon>
        <taxon>Crocodylidae</taxon>
        <taxon>Crocodylus</taxon>
    </lineage>
</organism>
<dbReference type="InterPro" id="IPR013106">
    <property type="entry name" value="Ig_V-set"/>
</dbReference>
<evidence type="ECO:0000256" key="15">
    <source>
        <dbReference type="ARBA" id="ARBA00049745"/>
    </source>
</evidence>